<feature type="region of interest" description="Disordered" evidence="8">
    <location>
        <begin position="478"/>
        <end position="537"/>
    </location>
</feature>
<dbReference type="InterPro" id="IPR003382">
    <property type="entry name" value="Flavoprotein"/>
</dbReference>
<dbReference type="Proteomes" id="UP000827549">
    <property type="component" value="Chromosome 4"/>
</dbReference>
<feature type="compositionally biased region" description="Low complexity" evidence="8">
    <location>
        <begin position="478"/>
        <end position="510"/>
    </location>
</feature>
<evidence type="ECO:0000313" key="12">
    <source>
        <dbReference type="Proteomes" id="UP000827549"/>
    </source>
</evidence>
<reference evidence="11" key="1">
    <citation type="submission" date="2023-10" db="EMBL/GenBank/DDBJ databases">
        <authorList>
            <person name="Noh H."/>
        </authorList>
    </citation>
    <scope>NUCLEOTIDE SEQUENCE</scope>
    <source>
        <strain evidence="11">DUCC4014</strain>
    </source>
</reference>
<dbReference type="InterPro" id="IPR000791">
    <property type="entry name" value="Gpr1/Fun34/SatP-like"/>
</dbReference>
<dbReference type="AlphaFoldDB" id="A0AAF0YD04"/>
<proteinExistence type="inferred from homology"/>
<dbReference type="PANTHER" id="PTHR14359">
    <property type="entry name" value="HOMO-OLIGOMERIC FLAVIN CONTAINING CYS DECARBOXYLASE FAMILY"/>
    <property type="match status" value="1"/>
</dbReference>
<gene>
    <name evidence="11" type="primary">HAL3</name>
    <name evidence="11" type="ORF">LOC62_04G006020</name>
</gene>
<dbReference type="InterPro" id="IPR009563">
    <property type="entry name" value="SSSCA1"/>
</dbReference>
<evidence type="ECO:0000256" key="2">
    <source>
        <dbReference type="ARBA" id="ARBA00005587"/>
    </source>
</evidence>
<feature type="transmembrane region" description="Helical" evidence="9">
    <location>
        <begin position="49"/>
        <end position="68"/>
    </location>
</feature>
<feature type="compositionally biased region" description="Basic and acidic residues" evidence="8">
    <location>
        <begin position="1"/>
        <end position="17"/>
    </location>
</feature>
<feature type="transmembrane region" description="Helical" evidence="9">
    <location>
        <begin position="181"/>
        <end position="202"/>
    </location>
</feature>
<evidence type="ECO:0000256" key="3">
    <source>
        <dbReference type="ARBA" id="ARBA00022692"/>
    </source>
</evidence>
<feature type="domain" description="Flavoprotein" evidence="10">
    <location>
        <begin position="545"/>
        <end position="726"/>
    </location>
</feature>
<dbReference type="GO" id="GO:0010181">
    <property type="term" value="F:FMN binding"/>
    <property type="evidence" value="ECO:0007669"/>
    <property type="project" value="TreeGrafter"/>
</dbReference>
<comment type="similarity">
    <text evidence="7">Belongs to the HFCD (homooligomeric flavin containing Cys decarboxylase) superfamily.</text>
</comment>
<dbReference type="GO" id="GO:0071513">
    <property type="term" value="C:phosphopantothenoylcysteine decarboxylase complex"/>
    <property type="evidence" value="ECO:0007669"/>
    <property type="project" value="TreeGrafter"/>
</dbReference>
<dbReference type="Pfam" id="PF02441">
    <property type="entry name" value="Flavoprotein"/>
    <property type="match status" value="1"/>
</dbReference>
<evidence type="ECO:0000256" key="8">
    <source>
        <dbReference type="SAM" id="MobiDB-lite"/>
    </source>
</evidence>
<evidence type="ECO:0000256" key="1">
    <source>
        <dbReference type="ARBA" id="ARBA00004141"/>
    </source>
</evidence>
<feature type="region of interest" description="Disordered" evidence="8">
    <location>
        <begin position="785"/>
        <end position="828"/>
    </location>
</feature>
<dbReference type="Pfam" id="PF06677">
    <property type="entry name" value="Auto_anti-p27"/>
    <property type="match status" value="2"/>
</dbReference>
<feature type="transmembrane region" description="Helical" evidence="9">
    <location>
        <begin position="153"/>
        <end position="174"/>
    </location>
</feature>
<accession>A0AAF0YD04</accession>
<dbReference type="Gene3D" id="3.40.50.1950">
    <property type="entry name" value="Flavin prenyltransferase-like"/>
    <property type="match status" value="1"/>
</dbReference>
<dbReference type="Pfam" id="PF01184">
    <property type="entry name" value="Gpr1_Fun34_YaaH"/>
    <property type="match status" value="1"/>
</dbReference>
<name>A0AAF0YD04_9TREE</name>
<feature type="region of interest" description="Disordered" evidence="8">
    <location>
        <begin position="1"/>
        <end position="23"/>
    </location>
</feature>
<dbReference type="InterPro" id="IPR036551">
    <property type="entry name" value="Flavin_trans-like"/>
</dbReference>
<dbReference type="GeneID" id="87809247"/>
<keyword evidence="3 9" id="KW-0812">Transmembrane</keyword>
<protein>
    <submittedName>
        <fullName evidence="11">Phosphopantothenoylcysteine decarboxylase</fullName>
    </submittedName>
</protein>
<dbReference type="PANTHER" id="PTHR14359:SF6">
    <property type="entry name" value="PHOSPHOPANTOTHENOYLCYSTEINE DECARBOXYLASE"/>
    <property type="match status" value="1"/>
</dbReference>
<evidence type="ECO:0000259" key="10">
    <source>
        <dbReference type="Pfam" id="PF02441"/>
    </source>
</evidence>
<organism evidence="11 12">
    <name type="scientific">Vanrija pseudolonga</name>
    <dbReference type="NCBI Taxonomy" id="143232"/>
    <lineage>
        <taxon>Eukaryota</taxon>
        <taxon>Fungi</taxon>
        <taxon>Dikarya</taxon>
        <taxon>Basidiomycota</taxon>
        <taxon>Agaricomycotina</taxon>
        <taxon>Tremellomycetes</taxon>
        <taxon>Trichosporonales</taxon>
        <taxon>Trichosporonaceae</taxon>
        <taxon>Vanrija</taxon>
    </lineage>
</organism>
<dbReference type="SUPFAM" id="SSF52507">
    <property type="entry name" value="Homo-oligomeric flavin-containing Cys decarboxylases, HFCD"/>
    <property type="match status" value="1"/>
</dbReference>
<keyword evidence="12" id="KW-1185">Reference proteome</keyword>
<keyword evidence="4 9" id="KW-1133">Transmembrane helix</keyword>
<evidence type="ECO:0000256" key="6">
    <source>
        <dbReference type="ARBA" id="ARBA00023136"/>
    </source>
</evidence>
<dbReference type="GO" id="GO:0004633">
    <property type="term" value="F:phosphopantothenoylcysteine decarboxylase activity"/>
    <property type="evidence" value="ECO:0007669"/>
    <property type="project" value="TreeGrafter"/>
</dbReference>
<evidence type="ECO:0000256" key="9">
    <source>
        <dbReference type="SAM" id="Phobius"/>
    </source>
</evidence>
<sequence length="1121" mass="119360">MSTTQEEPKGVEVDHNNGYHSGPTLHAYNSRQPGFPIYSPKKKANPGPLGLFCFASTTLLLSFINVHARHLTEPNIVTGLAFALGGAGQFLAGILEFCVGNTFGLTAFVRPSSGMLAAYKGTDLDQALGLFMMVWFVFTTIMLLATFRSSAGLVAVFFFLSLTFLLLGIGYLMVKPVVLKAAGYFGIVTAACAYYTALHGLLTAEAAPFGIPLGQYMLQGWTLTDLQCDECGVTPLMREPYGAAQRAGRAPIQFCALCDGGPAAPNRARANEPASSAYATASTTPEPTPTPSTPARAQPASTPATSPPPLAHAAARRADPEAAADAIAALLLKGYSLLSAACPDPACAGVPLVGFPRRKDGTKDPRRECVSCGKRWINERDLAESGLKVQQEQAASSSAAAASTTASASTSTLTPALSQATITSASVSSVPAIRPAEAEAESPRTRARNELYAQGNVILQEQRAAEAKKAAEAEAAASATSSTQGYAIPSGAGPSSAPASSALGLVAPSPADDDDFEMADSTPTTARKPFVSAEHRPEQPDGRFRVVLVSTGSVASVKIPLIVEALKKDPNVDVQVVATKPSLHFYDRAAVEASNPGVRVWTDEDEWSDWKKIGDPILHIELRRWADLVVVAPTSADILAKIAGGLSDNLVLSMLRALAPETPVILAPAMNTFMYEHPLTARHEAFIREVLGYYILGPQGAGKLACGDAGAGKMTDWKDIVSVILSYAAVFTNRSNRSDTTLLKSLLTSMTNPAPSSLLQPVVAPAAPIAARNFVVPPAQPVLVHPQPRPAAQQSVTRPIPKLRNRFPSRDLKRPLSGTTPQRPKPTAERSPLHLLRFLLYPFLVLLHIAFTLSSIVLRIFQANPTPPDELTKDPPEHAALIFVPGATKSAESRRLVAERYIESVRRAVQWAGEWGVSTISVWDGEGLGIKHHSVITTSLLNLPPSPPSSTPPSPPLGIEEIEDLGENTVKAAVYVDTDACSRRVEILFLPPSATDTLTRVTRQYARGGVAPSEVTQIHLDHDVKADLGLPSDPDLVIIHHLSPPGFIRGLLPRPAPELTHPLTLPLYLMTLGELLQNSPLPVLRKLGTLFPSADCKGVLSVDAWEGAQGAWEKVEQRRGK</sequence>
<feature type="region of interest" description="Disordered" evidence="8">
    <location>
        <begin position="266"/>
        <end position="318"/>
    </location>
</feature>
<dbReference type="NCBIfam" id="NF038013">
    <property type="entry name" value="AceTr_1"/>
    <property type="match status" value="1"/>
</dbReference>
<dbReference type="RefSeq" id="XP_062628568.1">
    <property type="nucleotide sequence ID" value="XM_062772584.1"/>
</dbReference>
<evidence type="ECO:0000256" key="4">
    <source>
        <dbReference type="ARBA" id="ARBA00022989"/>
    </source>
</evidence>
<dbReference type="GO" id="GO:0016020">
    <property type="term" value="C:membrane"/>
    <property type="evidence" value="ECO:0007669"/>
    <property type="project" value="UniProtKB-SubCell"/>
</dbReference>
<evidence type="ECO:0000256" key="7">
    <source>
        <dbReference type="ARBA" id="ARBA00038350"/>
    </source>
</evidence>
<comment type="similarity">
    <text evidence="2">Belongs to the acetate uptake transporter (AceTr) (TC 2.A.96) family.</text>
</comment>
<feature type="transmembrane region" description="Helical" evidence="9">
    <location>
        <begin position="80"/>
        <end position="106"/>
    </location>
</feature>
<comment type="subcellular location">
    <subcellularLocation>
        <location evidence="1">Membrane</location>
        <topology evidence="1">Multi-pass membrane protein</topology>
    </subcellularLocation>
</comment>
<keyword evidence="6 9" id="KW-0472">Membrane</keyword>
<feature type="transmembrane region" description="Helical" evidence="9">
    <location>
        <begin position="127"/>
        <end position="147"/>
    </location>
</feature>
<evidence type="ECO:0000256" key="5">
    <source>
        <dbReference type="ARBA" id="ARBA00022993"/>
    </source>
</evidence>
<keyword evidence="5" id="KW-0173">Coenzyme A biosynthesis</keyword>
<feature type="compositionally biased region" description="Low complexity" evidence="8">
    <location>
        <begin position="266"/>
        <end position="285"/>
    </location>
</feature>
<feature type="compositionally biased region" description="Low complexity" evidence="8">
    <location>
        <begin position="293"/>
        <end position="304"/>
    </location>
</feature>
<dbReference type="EMBL" id="CP086717">
    <property type="protein sequence ID" value="WOO82536.1"/>
    <property type="molecule type" value="Genomic_DNA"/>
</dbReference>
<evidence type="ECO:0000313" key="11">
    <source>
        <dbReference type="EMBL" id="WOO82536.1"/>
    </source>
</evidence>
<dbReference type="GO" id="GO:0015937">
    <property type="term" value="P:coenzyme A biosynthetic process"/>
    <property type="evidence" value="ECO:0007669"/>
    <property type="project" value="UniProtKB-KW"/>
</dbReference>